<comment type="similarity">
    <text evidence="1">Belongs to the cystatin family.</text>
</comment>
<dbReference type="SUPFAM" id="SSF54403">
    <property type="entry name" value="Cystatin/monellin"/>
    <property type="match status" value="1"/>
</dbReference>
<dbReference type="InterPro" id="IPR046350">
    <property type="entry name" value="Cystatin_sf"/>
</dbReference>
<reference evidence="2" key="1">
    <citation type="submission" date="2025-08" db="UniProtKB">
        <authorList>
            <consortium name="Ensembl"/>
        </authorList>
    </citation>
    <scope>IDENTIFICATION</scope>
</reference>
<dbReference type="Gene3D" id="3.10.450.10">
    <property type="match status" value="1"/>
</dbReference>
<organism evidence="2 3">
    <name type="scientific">Sander lucioperca</name>
    <name type="common">Pike-perch</name>
    <name type="synonym">Perca lucioperca</name>
    <dbReference type="NCBI Taxonomy" id="283035"/>
    <lineage>
        <taxon>Eukaryota</taxon>
        <taxon>Metazoa</taxon>
        <taxon>Chordata</taxon>
        <taxon>Craniata</taxon>
        <taxon>Vertebrata</taxon>
        <taxon>Euteleostomi</taxon>
        <taxon>Actinopterygii</taxon>
        <taxon>Neopterygii</taxon>
        <taxon>Teleostei</taxon>
        <taxon>Neoteleostei</taxon>
        <taxon>Acanthomorphata</taxon>
        <taxon>Eupercaria</taxon>
        <taxon>Perciformes</taxon>
        <taxon>Percoidei</taxon>
        <taxon>Percidae</taxon>
        <taxon>Luciopercinae</taxon>
        <taxon>Sander</taxon>
    </lineage>
</organism>
<protein>
    <recommendedName>
        <fullName evidence="4">Cystatin domain-containing protein</fullName>
    </recommendedName>
</protein>
<proteinExistence type="inferred from homology"/>
<dbReference type="Ensembl" id="ENSSLUT00000055926.1">
    <property type="protein sequence ID" value="ENSSLUP00000054334.1"/>
    <property type="gene ID" value="ENSSLUG00000023498.1"/>
</dbReference>
<dbReference type="GO" id="GO:0004866">
    <property type="term" value="F:endopeptidase inhibitor activity"/>
    <property type="evidence" value="ECO:0007669"/>
    <property type="project" value="InterPro"/>
</dbReference>
<accession>A0A8D0APU1</accession>
<dbReference type="AlphaFoldDB" id="A0A8D0APU1"/>
<evidence type="ECO:0008006" key="4">
    <source>
        <dbReference type="Google" id="ProtNLM"/>
    </source>
</evidence>
<evidence type="ECO:0000313" key="2">
    <source>
        <dbReference type="Ensembl" id="ENSSLUP00000054334.1"/>
    </source>
</evidence>
<dbReference type="Proteomes" id="UP000694568">
    <property type="component" value="Unplaced"/>
</dbReference>
<sequence>MANRDGYGPIELATMEIQEPCDQVKTQVEEKTRKNYVEFKAYEYRRKDLVGGIPYLIKVNRCVFNIQVELLHQTKDSPLISF</sequence>
<dbReference type="PRINTS" id="PR00295">
    <property type="entry name" value="STEFINA"/>
</dbReference>
<reference evidence="2" key="2">
    <citation type="submission" date="2025-09" db="UniProtKB">
        <authorList>
            <consortium name="Ensembl"/>
        </authorList>
    </citation>
    <scope>IDENTIFICATION</scope>
</reference>
<name>A0A8D0APU1_SANLU</name>
<evidence type="ECO:0000313" key="3">
    <source>
        <dbReference type="Proteomes" id="UP000694568"/>
    </source>
</evidence>
<keyword evidence="3" id="KW-1185">Reference proteome</keyword>
<evidence type="ECO:0000256" key="1">
    <source>
        <dbReference type="ARBA" id="ARBA00009403"/>
    </source>
</evidence>
<dbReference type="InterPro" id="IPR001713">
    <property type="entry name" value="Prot_inh_stefin"/>
</dbReference>